<accession>A0ABY3W9P8</accession>
<sequence length="200" mass="22031">MFADKPQTLADPNEQQQRKAMLQTEPAIQELEEWREAYAKTRKEPVPHFDPADAGSAARVLFLLDSPGSNTVTAEGLGFVSVDNPDQAAERCWNERNEAELHDGILQWNTVPFFLDGAEPTPIQTIAGVKALKTVLGLLPRLQVVVLCGTFTKTQWAKHMGAFTRPTVIKAPSPGGKALISKKNQEDFRKAVRRAKSLVG</sequence>
<evidence type="ECO:0000313" key="2">
    <source>
        <dbReference type="EMBL" id="UNK45843.1"/>
    </source>
</evidence>
<proteinExistence type="predicted"/>
<dbReference type="Gene3D" id="3.40.470.10">
    <property type="entry name" value="Uracil-DNA glycosylase-like domain"/>
    <property type="match status" value="1"/>
</dbReference>
<gene>
    <name evidence="2" type="ORF">MNQ99_00145</name>
</gene>
<dbReference type="EMBL" id="CP093326">
    <property type="protein sequence ID" value="UNK45843.1"/>
    <property type="molecule type" value="Genomic_DNA"/>
</dbReference>
<dbReference type="Proteomes" id="UP000829069">
    <property type="component" value="Chromosome"/>
</dbReference>
<protein>
    <submittedName>
        <fullName evidence="2">Uracil-DNA glycosylase</fullName>
    </submittedName>
</protein>
<name>A0ABY3W9P8_9MICC</name>
<organism evidence="2 3">
    <name type="scientific">Arthrobacter sulfonylureivorans</name>
    <dbReference type="NCBI Taxonomy" id="2486855"/>
    <lineage>
        <taxon>Bacteria</taxon>
        <taxon>Bacillati</taxon>
        <taxon>Actinomycetota</taxon>
        <taxon>Actinomycetes</taxon>
        <taxon>Micrococcales</taxon>
        <taxon>Micrococcaceae</taxon>
        <taxon>Arthrobacter</taxon>
    </lineage>
</organism>
<evidence type="ECO:0000256" key="1">
    <source>
        <dbReference type="SAM" id="MobiDB-lite"/>
    </source>
</evidence>
<keyword evidence="3" id="KW-1185">Reference proteome</keyword>
<dbReference type="InterPro" id="IPR036895">
    <property type="entry name" value="Uracil-DNA_glycosylase-like_sf"/>
</dbReference>
<reference evidence="2 3" key="1">
    <citation type="submission" date="2022-03" db="EMBL/GenBank/DDBJ databases">
        <title>Isotopic signatures of nitrous oxide derived from detoxification processes.</title>
        <authorList>
            <person name="Behrendt U."/>
            <person name="Buchen C."/>
            <person name="Well R."/>
            <person name="Ulrich A."/>
            <person name="Rohe L."/>
            <person name="Kolb S."/>
            <person name="Schloter M."/>
            <person name="Horn M.A."/>
            <person name="Augustin J."/>
        </authorList>
    </citation>
    <scope>NUCLEOTIDE SEQUENCE [LARGE SCALE GENOMIC DNA]</scope>
    <source>
        <strain evidence="2 3">S4-C24</strain>
    </source>
</reference>
<feature type="region of interest" description="Disordered" evidence="1">
    <location>
        <begin position="1"/>
        <end position="21"/>
    </location>
</feature>
<dbReference type="RefSeq" id="WP_127513064.1">
    <property type="nucleotide sequence ID" value="NZ_CP093326.1"/>
</dbReference>
<evidence type="ECO:0000313" key="3">
    <source>
        <dbReference type="Proteomes" id="UP000829069"/>
    </source>
</evidence>